<evidence type="ECO:0000313" key="7">
    <source>
        <dbReference type="Proteomes" id="UP000325313"/>
    </source>
</evidence>
<evidence type="ECO:0000256" key="1">
    <source>
        <dbReference type="SAM" id="MobiDB-lite"/>
    </source>
</evidence>
<sequence>MNCIMAIGNIPSTIFNEYPQMKTYRNRKLPMSIFLGAILVFSSLIIFNLFTQGRSDKSRPFISLKFLDEKLHSHGKSPSGYKYSCDTATVRMGDNVFMVIPSEPPDEPMTESEGQLGSPGAFQWTVYEITRADREEKKNEFRYRGQKLNCVVTFVKAIYQFMHHNYIYSICGNCTYLDTNGTTETLIRMTLCTTYDHSTANIPSAHRKGQPEIRTYVYEVLEKIFPTLSIPPSTMPLSVYPPYYNETQSNIYRNQEITRRNVSQLTIWLGNVTFIPAADLSDVPSQLTPGTIVAPQGTVLVENLSNPGSYFEAFKKTDEKSSGFQISVVGVGEVRPFRQHEYNLTKIPLILAQMFNYSYSINGLLMNLAAADLNQKEIGTHYLCNATRKEWLPGTKVFSATFGNSMGTFGICFSIMVLVARRLDNLPTRQRETDRQSDSSGTLHLEEGEDHPLKNIEK</sequence>
<evidence type="ECO:0000313" key="6">
    <source>
        <dbReference type="Proteomes" id="UP000324748"/>
    </source>
</evidence>
<dbReference type="EMBL" id="VSWC01000054">
    <property type="protein sequence ID" value="KAA1100153.1"/>
    <property type="molecule type" value="Genomic_DNA"/>
</dbReference>
<feature type="transmembrane region" description="Helical" evidence="2">
    <location>
        <begin position="29"/>
        <end position="50"/>
    </location>
</feature>
<keyword evidence="6" id="KW-1185">Reference proteome</keyword>
<dbReference type="AlphaFoldDB" id="A0A5B0R6W7"/>
<dbReference type="EMBL" id="VDEP01000242">
    <property type="protein sequence ID" value="KAA1120674.1"/>
    <property type="molecule type" value="Genomic_DNA"/>
</dbReference>
<feature type="compositionally biased region" description="Basic and acidic residues" evidence="1">
    <location>
        <begin position="444"/>
        <end position="458"/>
    </location>
</feature>
<dbReference type="Proteomes" id="UP000325313">
    <property type="component" value="Unassembled WGS sequence"/>
</dbReference>
<organism evidence="5 7">
    <name type="scientific">Puccinia graminis f. sp. tritici</name>
    <dbReference type="NCBI Taxonomy" id="56615"/>
    <lineage>
        <taxon>Eukaryota</taxon>
        <taxon>Fungi</taxon>
        <taxon>Dikarya</taxon>
        <taxon>Basidiomycota</taxon>
        <taxon>Pucciniomycotina</taxon>
        <taxon>Pucciniomycetes</taxon>
        <taxon>Pucciniales</taxon>
        <taxon>Pucciniaceae</taxon>
        <taxon>Puccinia</taxon>
    </lineage>
</organism>
<keyword evidence="2" id="KW-0472">Membrane</keyword>
<proteinExistence type="predicted"/>
<evidence type="ECO:0000313" key="3">
    <source>
        <dbReference type="EMBL" id="KAA1100153.1"/>
    </source>
</evidence>
<reference evidence="6 7" key="1">
    <citation type="submission" date="2019-05" db="EMBL/GenBank/DDBJ databases">
        <title>Emergence of the Ug99 lineage of the wheat stem rust pathogen through somatic hybridization.</title>
        <authorList>
            <person name="Li F."/>
            <person name="Upadhyaya N.M."/>
            <person name="Sperschneider J."/>
            <person name="Matny O."/>
            <person name="Nguyen-Phuc H."/>
            <person name="Mago R."/>
            <person name="Raley C."/>
            <person name="Miller M.E."/>
            <person name="Silverstein K.A.T."/>
            <person name="Henningsen E."/>
            <person name="Hirsch C.D."/>
            <person name="Visser B."/>
            <person name="Pretorius Z.A."/>
            <person name="Steffenson B.J."/>
            <person name="Schwessinger B."/>
            <person name="Dodds P.N."/>
            <person name="Figueroa M."/>
        </authorList>
    </citation>
    <scope>NUCLEOTIDE SEQUENCE [LARGE SCALE GENOMIC DNA]</scope>
    <source>
        <strain evidence="3">21-0</strain>
        <strain evidence="5 7">Ug99</strain>
    </source>
</reference>
<comment type="caution">
    <text evidence="5">The sequence shown here is derived from an EMBL/GenBank/DDBJ whole genome shotgun (WGS) entry which is preliminary data.</text>
</comment>
<feature type="transmembrane region" description="Helical" evidence="2">
    <location>
        <begin position="397"/>
        <end position="420"/>
    </location>
</feature>
<dbReference type="EMBL" id="VSWC01000002">
    <property type="protein sequence ID" value="KAA1118155.1"/>
    <property type="molecule type" value="Genomic_DNA"/>
</dbReference>
<dbReference type="Proteomes" id="UP000324748">
    <property type="component" value="Unassembled WGS sequence"/>
</dbReference>
<gene>
    <name evidence="3" type="ORF">PGT21_030362</name>
    <name evidence="4" type="ORF">PGT21_032495</name>
    <name evidence="5" type="ORF">PGTUg99_022344</name>
</gene>
<evidence type="ECO:0000313" key="5">
    <source>
        <dbReference type="EMBL" id="KAA1120674.1"/>
    </source>
</evidence>
<protein>
    <submittedName>
        <fullName evidence="5">Uncharacterized protein</fullName>
    </submittedName>
</protein>
<keyword evidence="2" id="KW-0812">Transmembrane</keyword>
<accession>A0A5B0R6W7</accession>
<evidence type="ECO:0000256" key="2">
    <source>
        <dbReference type="SAM" id="Phobius"/>
    </source>
</evidence>
<feature type="region of interest" description="Disordered" evidence="1">
    <location>
        <begin position="429"/>
        <end position="458"/>
    </location>
</feature>
<dbReference type="OrthoDB" id="3227170at2759"/>
<name>A0A5B0R6W7_PUCGR</name>
<evidence type="ECO:0000313" key="4">
    <source>
        <dbReference type="EMBL" id="KAA1118155.1"/>
    </source>
</evidence>
<keyword evidence="2" id="KW-1133">Transmembrane helix</keyword>